<dbReference type="CDD" id="cd13631">
    <property type="entry name" value="PBP2_Ct-PDT_like"/>
    <property type="match status" value="1"/>
</dbReference>
<evidence type="ECO:0000256" key="16">
    <source>
        <dbReference type="ARBA" id="ARBA00031175"/>
    </source>
</evidence>
<dbReference type="InterPro" id="IPR036979">
    <property type="entry name" value="CM_dom_sf"/>
</dbReference>
<dbReference type="Gene3D" id="3.30.70.260">
    <property type="match status" value="1"/>
</dbReference>
<dbReference type="InterPro" id="IPR002912">
    <property type="entry name" value="ACT_dom"/>
</dbReference>
<keyword evidence="10" id="KW-0028">Amino-acid biosynthesis</keyword>
<evidence type="ECO:0000259" key="21">
    <source>
        <dbReference type="PROSITE" id="PS51168"/>
    </source>
</evidence>
<evidence type="ECO:0000256" key="4">
    <source>
        <dbReference type="ARBA" id="ARBA00004741"/>
    </source>
</evidence>
<dbReference type="PANTHER" id="PTHR21022">
    <property type="entry name" value="PREPHENATE DEHYDRATASE P PROTEIN"/>
    <property type="match status" value="1"/>
</dbReference>
<dbReference type="SMART" id="SM00830">
    <property type="entry name" value="CM_2"/>
    <property type="match status" value="1"/>
</dbReference>
<dbReference type="InterPro" id="IPR018528">
    <property type="entry name" value="Preph_deHydtase_CS"/>
</dbReference>
<evidence type="ECO:0000259" key="23">
    <source>
        <dbReference type="PROSITE" id="PS51671"/>
    </source>
</evidence>
<dbReference type="CDD" id="cd04905">
    <property type="entry name" value="ACT_CM-PDT"/>
    <property type="match status" value="1"/>
</dbReference>
<feature type="domain" description="Chorismate mutase" evidence="21">
    <location>
        <begin position="35"/>
        <end position="124"/>
    </location>
</feature>
<dbReference type="Pfam" id="PF01817">
    <property type="entry name" value="CM_2"/>
    <property type="match status" value="1"/>
</dbReference>
<evidence type="ECO:0000256" key="12">
    <source>
        <dbReference type="ARBA" id="ARBA00023222"/>
    </source>
</evidence>
<evidence type="ECO:0000256" key="17">
    <source>
        <dbReference type="ARBA" id="ARBA00031520"/>
    </source>
</evidence>
<dbReference type="SUPFAM" id="SSF53850">
    <property type="entry name" value="Periplasmic binding protein-like II"/>
    <property type="match status" value="1"/>
</dbReference>
<comment type="pathway">
    <text evidence="5">Metabolic intermediate biosynthesis; prephenate biosynthesis; prephenate from chorismate: step 1/1.</text>
</comment>
<dbReference type="UniPathway" id="UPA00120">
    <property type="reaction ID" value="UER00203"/>
</dbReference>
<dbReference type="InterPro" id="IPR036263">
    <property type="entry name" value="Chorismate_II_sf"/>
</dbReference>
<comment type="caution">
    <text evidence="24">The sequence shown here is derived from an EMBL/GenBank/DDBJ whole genome shotgun (WGS) entry which is preliminary data.</text>
</comment>
<comment type="subcellular location">
    <subcellularLocation>
        <location evidence="3">Cytoplasm</location>
    </subcellularLocation>
</comment>
<comment type="pathway">
    <text evidence="4">Amino-acid biosynthesis; L-phenylalanine biosynthesis; phenylpyruvate from prephenate: step 1/1.</text>
</comment>
<evidence type="ECO:0000313" key="25">
    <source>
        <dbReference type="Proteomes" id="UP000195897"/>
    </source>
</evidence>
<dbReference type="Gene3D" id="1.20.59.10">
    <property type="entry name" value="Chorismate mutase"/>
    <property type="match status" value="1"/>
</dbReference>
<dbReference type="UniPathway" id="UPA00121">
    <property type="reaction ID" value="UER00345"/>
</dbReference>
<evidence type="ECO:0000256" key="9">
    <source>
        <dbReference type="ARBA" id="ARBA00022490"/>
    </source>
</evidence>
<evidence type="ECO:0000256" key="2">
    <source>
        <dbReference type="ARBA" id="ARBA00002364"/>
    </source>
</evidence>
<dbReference type="PANTHER" id="PTHR21022:SF19">
    <property type="entry name" value="PREPHENATE DEHYDRATASE-RELATED"/>
    <property type="match status" value="1"/>
</dbReference>
<evidence type="ECO:0000256" key="15">
    <source>
        <dbReference type="ARBA" id="ARBA00023268"/>
    </source>
</evidence>
<dbReference type="PROSITE" id="PS51168">
    <property type="entry name" value="CHORISMATE_MUT_2"/>
    <property type="match status" value="1"/>
</dbReference>
<dbReference type="PROSITE" id="PS51671">
    <property type="entry name" value="ACT"/>
    <property type="match status" value="1"/>
</dbReference>
<evidence type="ECO:0000256" key="5">
    <source>
        <dbReference type="ARBA" id="ARBA00004817"/>
    </source>
</evidence>
<dbReference type="PROSITE" id="PS51171">
    <property type="entry name" value="PREPHENATE_DEHYDR_3"/>
    <property type="match status" value="1"/>
</dbReference>
<comment type="catalytic activity">
    <reaction evidence="18">
        <text>prephenate + H(+) = 3-phenylpyruvate + CO2 + H2O</text>
        <dbReference type="Rhea" id="RHEA:21648"/>
        <dbReference type="ChEBI" id="CHEBI:15377"/>
        <dbReference type="ChEBI" id="CHEBI:15378"/>
        <dbReference type="ChEBI" id="CHEBI:16526"/>
        <dbReference type="ChEBI" id="CHEBI:18005"/>
        <dbReference type="ChEBI" id="CHEBI:29934"/>
        <dbReference type="EC" id="4.2.1.51"/>
    </reaction>
</comment>
<evidence type="ECO:0000313" key="24">
    <source>
        <dbReference type="EMBL" id="OUP52573.1"/>
    </source>
</evidence>
<keyword evidence="13" id="KW-0413">Isomerase</keyword>
<dbReference type="GO" id="GO:0004664">
    <property type="term" value="F:prephenate dehydratase activity"/>
    <property type="evidence" value="ECO:0007669"/>
    <property type="project" value="UniProtKB-EC"/>
</dbReference>
<evidence type="ECO:0000256" key="6">
    <source>
        <dbReference type="ARBA" id="ARBA00013147"/>
    </source>
</evidence>
<dbReference type="PIRSF" id="PIRSF001500">
    <property type="entry name" value="Chor_mut_pdt_Ppr"/>
    <property type="match status" value="1"/>
</dbReference>
<evidence type="ECO:0000256" key="3">
    <source>
        <dbReference type="ARBA" id="ARBA00004496"/>
    </source>
</evidence>
<comment type="function">
    <text evidence="2">Catalyzes the Claisen rearrangement of chorismate to prephenate and the decarboxylation/dehydration of prephenate to phenylpyruvate.</text>
</comment>
<keyword evidence="11" id="KW-0057">Aromatic amino acid biosynthesis</keyword>
<accession>A0A1Y4L744</accession>
<comment type="catalytic activity">
    <reaction evidence="1">
        <text>chorismate = prephenate</text>
        <dbReference type="Rhea" id="RHEA:13897"/>
        <dbReference type="ChEBI" id="CHEBI:29748"/>
        <dbReference type="ChEBI" id="CHEBI:29934"/>
        <dbReference type="EC" id="5.4.99.5"/>
    </reaction>
</comment>
<evidence type="ECO:0000256" key="10">
    <source>
        <dbReference type="ARBA" id="ARBA00022605"/>
    </source>
</evidence>
<reference evidence="25" key="1">
    <citation type="submission" date="2017-04" db="EMBL/GenBank/DDBJ databases">
        <title>Function of individual gut microbiota members based on whole genome sequencing of pure cultures obtained from chicken caecum.</title>
        <authorList>
            <person name="Medvecky M."/>
            <person name="Cejkova D."/>
            <person name="Polansky O."/>
            <person name="Karasova D."/>
            <person name="Kubasova T."/>
            <person name="Cizek A."/>
            <person name="Rychlik I."/>
        </authorList>
    </citation>
    <scope>NUCLEOTIDE SEQUENCE [LARGE SCALE GENOMIC DNA]</scope>
    <source>
        <strain evidence="25">An180</strain>
    </source>
</reference>
<evidence type="ECO:0000259" key="22">
    <source>
        <dbReference type="PROSITE" id="PS51171"/>
    </source>
</evidence>
<sequence>MAVTIPASSPAPLRSSRPQQPSRWPISIWRVTAMQNNPRPLDETRAEITAIDQQIQQLFLRRMACAEQVAAYKLKTGDAILKPDREQYLLETLGAQAPDGLRQEYVSMLKSVMRVSRKHQYETILSCEPARLELTLAPRCDQPARVVYQGLPASYQAQAAAAMFPDAKEVSHVPTFEDVFRAVSEGRADAGVVPVENSTVGTIHEACDLLVQYDLHISHSHVDHIYNCLCACPGATLQSVRTAYSIKPALGQCQNFLKEHGLEQQEAANTAVAAQMVAASGDLTLAAVCSEQAAALYGLTVLAHNINDDKTNQTRFIAVSRGLSARSDDNRISLVFTLPHKNGSLAAALSVCADHEINLTEIHSRPLPETPWNYRFYIDLEGSLCDPAVRAMIYQLSEELSTVRILGSYRISDSTETR</sequence>
<evidence type="ECO:0000256" key="18">
    <source>
        <dbReference type="ARBA" id="ARBA00047848"/>
    </source>
</evidence>
<dbReference type="SUPFAM" id="SSF48600">
    <property type="entry name" value="Chorismate mutase II"/>
    <property type="match status" value="1"/>
</dbReference>
<dbReference type="Proteomes" id="UP000195897">
    <property type="component" value="Unassembled WGS sequence"/>
</dbReference>
<evidence type="ECO:0000256" key="20">
    <source>
        <dbReference type="SAM" id="MobiDB-lite"/>
    </source>
</evidence>
<dbReference type="EMBL" id="NFKK01000009">
    <property type="protein sequence ID" value="OUP52573.1"/>
    <property type="molecule type" value="Genomic_DNA"/>
</dbReference>
<evidence type="ECO:0000256" key="13">
    <source>
        <dbReference type="ARBA" id="ARBA00023235"/>
    </source>
</evidence>
<evidence type="ECO:0000256" key="8">
    <source>
        <dbReference type="ARBA" id="ARBA00021872"/>
    </source>
</evidence>
<dbReference type="SUPFAM" id="SSF55021">
    <property type="entry name" value="ACT-like"/>
    <property type="match status" value="1"/>
</dbReference>
<dbReference type="InterPro" id="IPR045865">
    <property type="entry name" value="ACT-like_dom_sf"/>
</dbReference>
<proteinExistence type="predicted"/>
<organism evidence="24 25">
    <name type="scientific">Butyricicoccus pullicaecorum</name>
    <dbReference type="NCBI Taxonomy" id="501571"/>
    <lineage>
        <taxon>Bacteria</taxon>
        <taxon>Bacillati</taxon>
        <taxon>Bacillota</taxon>
        <taxon>Clostridia</taxon>
        <taxon>Eubacteriales</taxon>
        <taxon>Butyricicoccaceae</taxon>
        <taxon>Butyricicoccus</taxon>
    </lineage>
</organism>
<keyword evidence="12" id="KW-0584">Phenylalanine biosynthesis</keyword>
<feature type="region of interest" description="Disordered" evidence="20">
    <location>
        <begin position="1"/>
        <end position="21"/>
    </location>
</feature>
<protein>
    <recommendedName>
        <fullName evidence="7">Bifunctional chorismate mutase/prephenate dehydratase</fullName>
        <ecNumber evidence="6">4.2.1.51</ecNumber>
    </recommendedName>
    <alternativeName>
        <fullName evidence="17">Chorismate mutase-prephenate dehydratase</fullName>
    </alternativeName>
    <alternativeName>
        <fullName evidence="8">Prephenate dehydratase</fullName>
    </alternativeName>
    <alternativeName>
        <fullName evidence="16">p-protein</fullName>
    </alternativeName>
</protein>
<dbReference type="InterPro" id="IPR002701">
    <property type="entry name" value="CM_II_prokaryot"/>
</dbReference>
<keyword evidence="14" id="KW-0456">Lyase</keyword>
<keyword evidence="15" id="KW-0511">Multifunctional enzyme</keyword>
<dbReference type="PROSITE" id="PS00857">
    <property type="entry name" value="PREPHENATE_DEHYDR_1"/>
    <property type="match status" value="1"/>
</dbReference>
<evidence type="ECO:0000256" key="7">
    <source>
        <dbReference type="ARBA" id="ARBA00014401"/>
    </source>
</evidence>
<dbReference type="GO" id="GO:0004106">
    <property type="term" value="F:chorismate mutase activity"/>
    <property type="evidence" value="ECO:0007669"/>
    <property type="project" value="UniProtKB-EC"/>
</dbReference>
<dbReference type="AlphaFoldDB" id="A0A1Y4L744"/>
<dbReference type="InterPro" id="IPR008242">
    <property type="entry name" value="Chor_mutase/pphenate_deHydtase"/>
</dbReference>
<evidence type="ECO:0000256" key="19">
    <source>
        <dbReference type="PIRSR" id="PIRSR001500-2"/>
    </source>
</evidence>
<evidence type="ECO:0000256" key="11">
    <source>
        <dbReference type="ARBA" id="ARBA00023141"/>
    </source>
</evidence>
<evidence type="ECO:0000256" key="1">
    <source>
        <dbReference type="ARBA" id="ARBA00000824"/>
    </source>
</evidence>
<feature type="domain" description="ACT" evidence="23">
    <location>
        <begin position="333"/>
        <end position="410"/>
    </location>
</feature>
<dbReference type="GO" id="GO:0005737">
    <property type="term" value="C:cytoplasm"/>
    <property type="evidence" value="ECO:0007669"/>
    <property type="project" value="UniProtKB-SubCell"/>
</dbReference>
<dbReference type="GO" id="GO:0046417">
    <property type="term" value="P:chorismate metabolic process"/>
    <property type="evidence" value="ECO:0007669"/>
    <property type="project" value="InterPro"/>
</dbReference>
<dbReference type="GO" id="GO:0009094">
    <property type="term" value="P:L-phenylalanine biosynthetic process"/>
    <property type="evidence" value="ECO:0007669"/>
    <property type="project" value="UniProtKB-UniPathway"/>
</dbReference>
<dbReference type="Pfam" id="PF00800">
    <property type="entry name" value="PDT"/>
    <property type="match status" value="1"/>
</dbReference>
<dbReference type="Gene3D" id="3.40.190.10">
    <property type="entry name" value="Periplasmic binding protein-like II"/>
    <property type="match status" value="2"/>
</dbReference>
<dbReference type="EC" id="4.2.1.51" evidence="6"/>
<gene>
    <name evidence="24" type="ORF">B5F17_08805</name>
</gene>
<feature type="domain" description="Prephenate dehydratase" evidence="22">
    <location>
        <begin position="145"/>
        <end position="321"/>
    </location>
</feature>
<feature type="site" description="Essential for prephenate dehydratase activity" evidence="19">
    <location>
        <position position="314"/>
    </location>
</feature>
<name>A0A1Y4L744_9FIRM</name>
<evidence type="ECO:0000256" key="14">
    <source>
        <dbReference type="ARBA" id="ARBA00023239"/>
    </source>
</evidence>
<keyword evidence="9" id="KW-0963">Cytoplasm</keyword>
<dbReference type="InterPro" id="IPR001086">
    <property type="entry name" value="Preph_deHydtase"/>
</dbReference>